<evidence type="ECO:0000313" key="5">
    <source>
        <dbReference type="Proteomes" id="UP000593566"/>
    </source>
</evidence>
<sequence length="1855" mass="204165">MSPAIRQSSSTAFSAWPKVEGKTCTPDTSPLDTMDPNIPSRQPIGELQPAQQPTSRAPPPCDRKRSEAPVSGMATNAAEGQSHVTRPSLAGVPSCQRPRKRVIWRNKACFIALPLEDEFGRKTSRESYLSPTDFERRLEDWKNHGFDTNGFTLVPQTSSSHSPRLEGQSRAVHPDPEDEKRERADGTYHVNIPDRRHWETYVNHLKEEKLRALGVDEQTPRNSPALSMMSRQGSSQSSRVLSSPALASPTHVGPFPASFYGAANPTSYMGKPGVSHFPRYSIAHPANESSLMSSNQFPQPSEPHIPATSSPWTYFTSQQGSRVASPGVNGYVQTFGHAAPSASPVGIGNVGQVSNQASADLLARMREQQALLQIQQLQQQQHYQQQLLQQRSLPSLGTFQNGERVLQPVAHYDQADIATPIPRGHRQNPSENLQKGVDEADAHVSYSKDENEGQVGSKAAQIDEGYNEYQAKDIPNNAGRAARHNARANGSVLDASLSVRGIPDHETNDPGQSQSRYPSKVSQLNVNAPKFEPGVSKSSGTLSYLGDKQARALIETPSLSFPSSDGAMQAPSGASLPSKWNVAAPTFMPNSSVMATLPSREFSFSASRPSFRPDAPAFSPSDGGSTFGPKPASGQNAVQPVKKIFGDINFSEVIRPPKSKAIPITKPNKDSERQKKYDGDMDGQEDESGRITQADGRQKRMRRERDDGDQVTLFALSERKAHWMDRGSEDWGSENRAACFSRTPSPESKAVDATTLDAATDLLEGLIDELSATEASDLMREESVDEDGEKREDYIFNDLGEAASFNAARPPNPHEVARATRDFLGESAQFGTEFNRVLGHRTSSSRSSSCSSTKDGGKRYERKPQGGAEDSVDRIDHAGRGTHAIIMNGVRYVEPSYNELDAVMKHLNREDSDLGVERQPSPLRGRSPSASPIRYTGPKLHDSLTPHQLLPPADIRSDAPSPSPNRLQGNYQYLPPTDSESANPSLVEMVARSARYSPSYRPSKTSPPIHPLHSPGSTPPSDLDDAISSLNEDNFRSKTTMNNSVTEVMETIVQRELKPLEQALSGIQQSLAQLSGRSASRRPRSSGGLEIEHSDADDEDDVGEVSQSRLKSPLRDRKFEQLKASLTEITAAQQSLAPASQLAEMMAAVKGLKASIHEDISPPPLSGEIKNIVEEAVGRQMRGRSAPVTSSSQAAAAEKSQLQIAGLESMLKIADTRANDEMQARRSVEDELADKARLLRIALQEASEQRESAEATERSLRDFHANRQQTLQRTAMLEGSEESLQKTASDLSEKNLVLEETLSEYRLSSDQWRSEISDAKHENKDLRRTISSLNAEIEENGQGRRALRAKVDHLQGEIATNSRNVASDHLRWRSKEEEHQARLEILHARLETEARTRERLELDIERIEAQESEVIKTRSMVEQTQKANAHLQSLLAELRSECHDYQSVITRLRPQIDLVTTDADRSRSRYELMLKEATDSRSKALGEAAHFYERSVKEMKAQHERILNNALEDKQRSETYFGNQLSLADAKVVHYQDRVSHLEEKLQIAKSAAHAAVQAAQSKKAVLGPSSSRTSLPIAKASDREPLPEKTSPQALRESILVLQEQLQERENRIEQLEYQLSSVDSNAPEKLRDAQIEITWLRELLGIRIEDLDDLIATVSQPSYNPESVKDAATRLKANLQMEQQEKERALASFPSLARISTIAASPKALPLAAAAAWGNWRKGRDSAFSLPASQTLSKSSPQSFFAGLMTSPSTEMRTTPSFGDSRVYPSPSKRSVGAPTTPKQSLPRQEEPDRPLRRQSQQNPMTPPLMRKGSYDLDASEGNPFGDVAVENKMVAGDEEPFGPNLGGTVGGM</sequence>
<dbReference type="GO" id="GO:0005856">
    <property type="term" value="C:cytoskeleton"/>
    <property type="evidence" value="ECO:0007669"/>
    <property type="project" value="TreeGrafter"/>
</dbReference>
<feature type="region of interest" description="Disordered" evidence="3">
    <location>
        <begin position="1"/>
        <end position="95"/>
    </location>
</feature>
<feature type="compositionally biased region" description="Polar residues" evidence="3">
    <location>
        <begin position="1752"/>
        <end position="1764"/>
    </location>
</feature>
<dbReference type="PANTHER" id="PTHR32083:SF0">
    <property type="entry name" value="CILIA AND FLAGELLA-ASSOCIATED PROTEIN 58"/>
    <property type="match status" value="1"/>
</dbReference>
<dbReference type="GeneID" id="59331207"/>
<keyword evidence="5" id="KW-1185">Reference proteome</keyword>
<gene>
    <name evidence="4" type="ORF">HO133_002795</name>
</gene>
<protein>
    <submittedName>
        <fullName evidence="4">Uncharacterized protein</fullName>
    </submittedName>
</protein>
<feature type="region of interest" description="Disordered" evidence="3">
    <location>
        <begin position="997"/>
        <end position="1042"/>
    </location>
</feature>
<reference evidence="4 5" key="1">
    <citation type="journal article" date="2020" name="Genomics">
        <title>Complete, high-quality genomes from long-read metagenomic sequencing of two wolf lichen thalli reveals enigmatic genome architecture.</title>
        <authorList>
            <person name="McKenzie S.K."/>
            <person name="Walston R.F."/>
            <person name="Allen J.L."/>
        </authorList>
    </citation>
    <scope>NUCLEOTIDE SEQUENCE [LARGE SCALE GENOMIC DNA]</scope>
    <source>
        <strain evidence="4">WasteWater1</strain>
    </source>
</reference>
<feature type="region of interest" description="Disordered" evidence="3">
    <location>
        <begin position="1749"/>
        <end position="1855"/>
    </location>
</feature>
<feature type="compositionally biased region" description="Polar residues" evidence="3">
    <location>
        <begin position="1028"/>
        <end position="1042"/>
    </location>
</feature>
<feature type="region of interest" description="Disordered" evidence="3">
    <location>
        <begin position="217"/>
        <end position="237"/>
    </location>
</feature>
<feature type="coiled-coil region" evidence="2">
    <location>
        <begin position="1383"/>
        <end position="1441"/>
    </location>
</feature>
<evidence type="ECO:0000256" key="1">
    <source>
        <dbReference type="ARBA" id="ARBA00023054"/>
    </source>
</evidence>
<feature type="compositionally biased region" description="Basic and acidic residues" evidence="3">
    <location>
        <begin position="172"/>
        <end position="183"/>
    </location>
</feature>
<feature type="region of interest" description="Disordered" evidence="3">
    <location>
        <begin position="726"/>
        <end position="751"/>
    </location>
</feature>
<feature type="region of interest" description="Disordered" evidence="3">
    <location>
        <begin position="605"/>
        <end position="636"/>
    </location>
</feature>
<feature type="coiled-coil region" evidence="2">
    <location>
        <begin position="1309"/>
        <end position="1336"/>
    </location>
</feature>
<feature type="coiled-coil region" evidence="2">
    <location>
        <begin position="1600"/>
        <end position="1627"/>
    </location>
</feature>
<keyword evidence="1 2" id="KW-0175">Coiled coil</keyword>
<feature type="compositionally biased region" description="Low complexity" evidence="3">
    <location>
        <begin position="841"/>
        <end position="853"/>
    </location>
</feature>
<evidence type="ECO:0000313" key="4">
    <source>
        <dbReference type="EMBL" id="KAF6221114.1"/>
    </source>
</evidence>
<dbReference type="RefSeq" id="XP_037150549.1">
    <property type="nucleotide sequence ID" value="XM_037293720.1"/>
</dbReference>
<organism evidence="4 5">
    <name type="scientific">Letharia lupina</name>
    <dbReference type="NCBI Taxonomy" id="560253"/>
    <lineage>
        <taxon>Eukaryota</taxon>
        <taxon>Fungi</taxon>
        <taxon>Dikarya</taxon>
        <taxon>Ascomycota</taxon>
        <taxon>Pezizomycotina</taxon>
        <taxon>Lecanoromycetes</taxon>
        <taxon>OSLEUM clade</taxon>
        <taxon>Lecanoromycetidae</taxon>
        <taxon>Lecanorales</taxon>
        <taxon>Lecanorineae</taxon>
        <taxon>Parmeliaceae</taxon>
        <taxon>Letharia</taxon>
    </lineage>
</organism>
<dbReference type="Proteomes" id="UP000593566">
    <property type="component" value="Unassembled WGS sequence"/>
</dbReference>
<evidence type="ECO:0000256" key="2">
    <source>
        <dbReference type="SAM" id="Coils"/>
    </source>
</evidence>
<feature type="region of interest" description="Disordered" evidence="3">
    <location>
        <begin position="836"/>
        <end position="876"/>
    </location>
</feature>
<evidence type="ECO:0000256" key="3">
    <source>
        <dbReference type="SAM" id="MobiDB-lite"/>
    </source>
</evidence>
<dbReference type="EMBL" id="JACCJB010000015">
    <property type="protein sequence ID" value="KAF6221114.1"/>
    <property type="molecule type" value="Genomic_DNA"/>
</dbReference>
<feature type="region of interest" description="Disordered" evidence="3">
    <location>
        <begin position="656"/>
        <end position="708"/>
    </location>
</feature>
<feature type="region of interest" description="Disordered" evidence="3">
    <location>
        <begin position="911"/>
        <end position="983"/>
    </location>
</feature>
<feature type="coiled-coil region" evidence="2">
    <location>
        <begin position="1229"/>
        <end position="1256"/>
    </location>
</feature>
<proteinExistence type="predicted"/>
<comment type="caution">
    <text evidence="4">The sequence shown here is derived from an EMBL/GenBank/DDBJ whole genome shotgun (WGS) entry which is preliminary data.</text>
</comment>
<feature type="region of interest" description="Disordered" evidence="3">
    <location>
        <begin position="1072"/>
        <end position="1113"/>
    </location>
</feature>
<feature type="compositionally biased region" description="Low complexity" evidence="3">
    <location>
        <begin position="226"/>
        <end position="237"/>
    </location>
</feature>
<feature type="compositionally biased region" description="Basic and acidic residues" evidence="3">
    <location>
        <begin position="855"/>
        <end position="864"/>
    </location>
</feature>
<feature type="compositionally biased region" description="Polar residues" evidence="3">
    <location>
        <begin position="149"/>
        <end position="162"/>
    </location>
</feature>
<feature type="compositionally biased region" description="Basic and acidic residues" evidence="3">
    <location>
        <begin position="667"/>
        <end position="679"/>
    </location>
</feature>
<feature type="region of interest" description="Disordered" evidence="3">
    <location>
        <begin position="1562"/>
        <end position="1592"/>
    </location>
</feature>
<accession>A0A8H6CCW5</accession>
<feature type="region of interest" description="Disordered" evidence="3">
    <location>
        <begin position="149"/>
        <end position="183"/>
    </location>
</feature>
<feature type="compositionally biased region" description="Polar residues" evidence="3">
    <location>
        <begin position="1"/>
        <end position="13"/>
    </location>
</feature>
<dbReference type="PANTHER" id="PTHR32083">
    <property type="entry name" value="CILIA AND FLAGELLA-ASSOCIATED PROTEIN 58-RELATED"/>
    <property type="match status" value="1"/>
</dbReference>
<name>A0A8H6CCW5_9LECA</name>